<dbReference type="OrthoDB" id="426386at2759"/>
<protein>
    <submittedName>
        <fullName evidence="1">Uncharacterized protein</fullName>
    </submittedName>
</protein>
<sequence length="186" mass="20272">MSPMLKFPHALPLKLPCNVIDINASEIGRFSPLRARDISGPVINSHFLKESDNYSKIDITVQADPHVNKYDCQGAVSLSSSMQSNVPSPFSGNHTHLGMPGSQWGQGYKFLSGCLHGSHYLTLRNEYRGLQNLHKEPAPVVRLRAAVVVVVFLCRTVPLFADRGATETLLGERLPAPTVVELGEGG</sequence>
<proteinExistence type="predicted"/>
<dbReference type="Proteomes" id="UP000299102">
    <property type="component" value="Unassembled WGS sequence"/>
</dbReference>
<keyword evidence="2" id="KW-1185">Reference proteome</keyword>
<evidence type="ECO:0000313" key="2">
    <source>
        <dbReference type="Proteomes" id="UP000299102"/>
    </source>
</evidence>
<dbReference type="EMBL" id="BGZK01002085">
    <property type="protein sequence ID" value="GBP90498.1"/>
    <property type="molecule type" value="Genomic_DNA"/>
</dbReference>
<comment type="caution">
    <text evidence="1">The sequence shown here is derived from an EMBL/GenBank/DDBJ whole genome shotgun (WGS) entry which is preliminary data.</text>
</comment>
<organism evidence="1 2">
    <name type="scientific">Eumeta variegata</name>
    <name type="common">Bagworm moth</name>
    <name type="synonym">Eumeta japonica</name>
    <dbReference type="NCBI Taxonomy" id="151549"/>
    <lineage>
        <taxon>Eukaryota</taxon>
        <taxon>Metazoa</taxon>
        <taxon>Ecdysozoa</taxon>
        <taxon>Arthropoda</taxon>
        <taxon>Hexapoda</taxon>
        <taxon>Insecta</taxon>
        <taxon>Pterygota</taxon>
        <taxon>Neoptera</taxon>
        <taxon>Endopterygota</taxon>
        <taxon>Lepidoptera</taxon>
        <taxon>Glossata</taxon>
        <taxon>Ditrysia</taxon>
        <taxon>Tineoidea</taxon>
        <taxon>Psychidae</taxon>
        <taxon>Oiketicinae</taxon>
        <taxon>Eumeta</taxon>
    </lineage>
</organism>
<dbReference type="STRING" id="151549.A0A4C1ZRZ1"/>
<reference evidence="1 2" key="1">
    <citation type="journal article" date="2019" name="Commun. Biol.">
        <title>The bagworm genome reveals a unique fibroin gene that provides high tensile strength.</title>
        <authorList>
            <person name="Kono N."/>
            <person name="Nakamura H."/>
            <person name="Ohtoshi R."/>
            <person name="Tomita M."/>
            <person name="Numata K."/>
            <person name="Arakawa K."/>
        </authorList>
    </citation>
    <scope>NUCLEOTIDE SEQUENCE [LARGE SCALE GENOMIC DNA]</scope>
</reference>
<dbReference type="AlphaFoldDB" id="A0A4C1ZRZ1"/>
<gene>
    <name evidence="1" type="ORF">EVAR_56735_1</name>
</gene>
<evidence type="ECO:0000313" key="1">
    <source>
        <dbReference type="EMBL" id="GBP90498.1"/>
    </source>
</evidence>
<name>A0A4C1ZRZ1_EUMVA</name>
<accession>A0A4C1ZRZ1</accession>